<dbReference type="EMBL" id="AOLY01000037">
    <property type="protein sequence ID" value="EMA29800.1"/>
    <property type="molecule type" value="Genomic_DNA"/>
</dbReference>
<dbReference type="Proteomes" id="UP000011524">
    <property type="component" value="Unassembled WGS sequence"/>
</dbReference>
<keyword evidence="2" id="KW-1185">Reference proteome</keyword>
<accession>M0LCW4</accession>
<evidence type="ECO:0000313" key="1">
    <source>
        <dbReference type="EMBL" id="EMA29800.1"/>
    </source>
</evidence>
<dbReference type="eggNOG" id="arCOG07583">
    <property type="taxonomic scope" value="Archaea"/>
</dbReference>
<proteinExistence type="predicted"/>
<organism evidence="1 2">
    <name type="scientific">Haloarcula japonica (strain ATCC 49778 / DSM 6131 / JCM 7785 / NBRC 101032 / NCIMB 13157 / TR-1)</name>
    <dbReference type="NCBI Taxonomy" id="1227453"/>
    <lineage>
        <taxon>Archaea</taxon>
        <taxon>Methanobacteriati</taxon>
        <taxon>Methanobacteriota</taxon>
        <taxon>Stenosarchaea group</taxon>
        <taxon>Halobacteria</taxon>
        <taxon>Halobacteriales</taxon>
        <taxon>Haloarculaceae</taxon>
        <taxon>Haloarcula</taxon>
    </lineage>
</organism>
<evidence type="ECO:0000313" key="2">
    <source>
        <dbReference type="Proteomes" id="UP000011524"/>
    </source>
</evidence>
<reference evidence="1 2" key="1">
    <citation type="journal article" date="2014" name="PLoS Genet.">
        <title>Phylogenetically driven sequencing of extremely halophilic archaea reveals strategies for static and dynamic osmo-response.</title>
        <authorList>
            <person name="Becker E.A."/>
            <person name="Seitzer P.M."/>
            <person name="Tritt A."/>
            <person name="Larsen D."/>
            <person name="Krusor M."/>
            <person name="Yao A.I."/>
            <person name="Wu D."/>
            <person name="Madern D."/>
            <person name="Eisen J.A."/>
            <person name="Darling A.E."/>
            <person name="Facciotti M.T."/>
        </authorList>
    </citation>
    <scope>NUCLEOTIDE SEQUENCE [LARGE SCALE GENOMIC DNA]</scope>
    <source>
        <strain evidence="2">ATCC 49778 / DSM 6131 / JCM 7785 / NBRC 101032 / NCIMB 13157 / TR-1</strain>
    </source>
</reference>
<gene>
    <name evidence="1" type="ORF">C444_13412</name>
</gene>
<dbReference type="OrthoDB" id="239317at2157"/>
<sequence length="126" mass="12927">MTATATTVGDLFAVIERRPALAIDADLTVEKDGTAFAVRGYDDLVAVDLPSLGAALELWRDRPVDGPDAAAALDAAGLTAELRVRGAPVARLGADAVPSGLAERLGLGPLELLVDGLLLALTQQRG</sequence>
<protein>
    <submittedName>
        <fullName evidence="1">Uncharacterized protein</fullName>
    </submittedName>
</protein>
<dbReference type="STRING" id="1227453.C444_13412"/>
<dbReference type="AlphaFoldDB" id="M0LCW4"/>
<dbReference type="PATRIC" id="fig|1227453.3.peg.2645"/>
<comment type="caution">
    <text evidence="1">The sequence shown here is derived from an EMBL/GenBank/DDBJ whole genome shotgun (WGS) entry which is preliminary data.</text>
</comment>
<dbReference type="RefSeq" id="WP_004593399.1">
    <property type="nucleotide sequence ID" value="NZ_AOLY01000037.1"/>
</dbReference>
<name>M0LCW4_HALJT</name>